<accession>A0ABP7ATE7</accession>
<organism evidence="2 3">
    <name type="scientific">Microlunatus ginsengisoli</name>
    <dbReference type="NCBI Taxonomy" id="363863"/>
    <lineage>
        <taxon>Bacteria</taxon>
        <taxon>Bacillati</taxon>
        <taxon>Actinomycetota</taxon>
        <taxon>Actinomycetes</taxon>
        <taxon>Propionibacteriales</taxon>
        <taxon>Propionibacteriaceae</taxon>
        <taxon>Microlunatus</taxon>
    </lineage>
</organism>
<dbReference type="CDD" id="cd04301">
    <property type="entry name" value="NAT_SF"/>
    <property type="match status" value="1"/>
</dbReference>
<dbReference type="InterPro" id="IPR031165">
    <property type="entry name" value="GNAT_YJDJ"/>
</dbReference>
<sequence length="95" mass="10648">MTVVVTDQPSEGRFEASVDGTYAGAAWYEIKGDVITFTHTVVEPAFEGKGVGGSLARHALDDVRDAGLRVIPRCPFIRRWIERHPDYQDLLFRVD</sequence>
<dbReference type="InterPro" id="IPR016181">
    <property type="entry name" value="Acyl_CoA_acyltransferase"/>
</dbReference>
<evidence type="ECO:0000313" key="3">
    <source>
        <dbReference type="Proteomes" id="UP001501490"/>
    </source>
</evidence>
<keyword evidence="3" id="KW-1185">Reference proteome</keyword>
<dbReference type="RefSeq" id="WP_344809462.1">
    <property type="nucleotide sequence ID" value="NZ_BAABAB010000050.1"/>
</dbReference>
<feature type="domain" description="N-acetyltransferase" evidence="1">
    <location>
        <begin position="6"/>
        <end position="92"/>
    </location>
</feature>
<dbReference type="Pfam" id="PF14542">
    <property type="entry name" value="Acetyltransf_CG"/>
    <property type="match status" value="1"/>
</dbReference>
<dbReference type="Gene3D" id="3.40.630.30">
    <property type="match status" value="1"/>
</dbReference>
<comment type="caution">
    <text evidence="2">The sequence shown here is derived from an EMBL/GenBank/DDBJ whole genome shotgun (WGS) entry which is preliminary data.</text>
</comment>
<name>A0ABP7ATE7_9ACTN</name>
<dbReference type="PANTHER" id="PTHR31435">
    <property type="entry name" value="PROTEIN NATD1"/>
    <property type="match status" value="1"/>
</dbReference>
<reference evidence="3" key="1">
    <citation type="journal article" date="2019" name="Int. J. Syst. Evol. Microbiol.">
        <title>The Global Catalogue of Microorganisms (GCM) 10K type strain sequencing project: providing services to taxonomists for standard genome sequencing and annotation.</title>
        <authorList>
            <consortium name="The Broad Institute Genomics Platform"/>
            <consortium name="The Broad Institute Genome Sequencing Center for Infectious Disease"/>
            <person name="Wu L."/>
            <person name="Ma J."/>
        </authorList>
    </citation>
    <scope>NUCLEOTIDE SEQUENCE [LARGE SCALE GENOMIC DNA]</scope>
    <source>
        <strain evidence="3">JCM 16929</strain>
    </source>
</reference>
<evidence type="ECO:0000259" key="1">
    <source>
        <dbReference type="PROSITE" id="PS51729"/>
    </source>
</evidence>
<dbReference type="InterPro" id="IPR045057">
    <property type="entry name" value="Gcn5-rel_NAT"/>
</dbReference>
<dbReference type="PANTHER" id="PTHR31435:SF10">
    <property type="entry name" value="BSR4717 PROTEIN"/>
    <property type="match status" value="1"/>
</dbReference>
<dbReference type="SUPFAM" id="SSF55729">
    <property type="entry name" value="Acyl-CoA N-acyltransferases (Nat)"/>
    <property type="match status" value="1"/>
</dbReference>
<dbReference type="Proteomes" id="UP001501490">
    <property type="component" value="Unassembled WGS sequence"/>
</dbReference>
<dbReference type="EMBL" id="BAABAB010000050">
    <property type="protein sequence ID" value="GAA3640044.1"/>
    <property type="molecule type" value="Genomic_DNA"/>
</dbReference>
<evidence type="ECO:0000313" key="2">
    <source>
        <dbReference type="EMBL" id="GAA3640044.1"/>
    </source>
</evidence>
<gene>
    <name evidence="2" type="ORF">GCM10022236_48290</name>
</gene>
<dbReference type="PROSITE" id="PS51729">
    <property type="entry name" value="GNAT_YJDJ"/>
    <property type="match status" value="1"/>
</dbReference>
<protein>
    <submittedName>
        <fullName evidence="2">GNAT family N-acetyltransferase</fullName>
    </submittedName>
</protein>
<proteinExistence type="predicted"/>